<dbReference type="PANTHER" id="PTHR13929:SF0">
    <property type="entry name" value="UBIA PRENYLTRANSFERASE DOMAIN-CONTAINING PROTEIN 1"/>
    <property type="match status" value="1"/>
</dbReference>
<evidence type="ECO:0000256" key="6">
    <source>
        <dbReference type="ARBA" id="ARBA00022989"/>
    </source>
</evidence>
<feature type="transmembrane region" description="Helical" evidence="8">
    <location>
        <begin position="93"/>
        <end position="110"/>
    </location>
</feature>
<dbReference type="PIRSF" id="PIRSF005355">
    <property type="entry name" value="UBIAD1"/>
    <property type="match status" value="1"/>
</dbReference>
<reference evidence="9" key="1">
    <citation type="submission" date="2021-01" db="EMBL/GenBank/DDBJ databases">
        <title>Genomic Encyclopedia of Type Strains, Phase IV (KMG-IV): sequencing the most valuable type-strain genomes for metagenomic binning, comparative biology and taxonomic classification.</title>
        <authorList>
            <person name="Goeker M."/>
        </authorList>
    </citation>
    <scope>NUCLEOTIDE SEQUENCE</scope>
    <source>
        <strain evidence="9">DSM 23230</strain>
    </source>
</reference>
<evidence type="ECO:0000256" key="5">
    <source>
        <dbReference type="ARBA" id="ARBA00022692"/>
    </source>
</evidence>
<comment type="function">
    <text evidence="8">Conversion of 1,4-dihydroxy-2-naphthoate (DHNA) to demethylmenaquinone (DMK).</text>
</comment>
<dbReference type="InterPro" id="IPR026046">
    <property type="entry name" value="UBIAD1"/>
</dbReference>
<evidence type="ECO:0000256" key="8">
    <source>
        <dbReference type="HAMAP-Rule" id="MF_01937"/>
    </source>
</evidence>
<dbReference type="AlphaFoldDB" id="A0A938XTR3"/>
<evidence type="ECO:0000313" key="9">
    <source>
        <dbReference type="EMBL" id="MBM7556151.1"/>
    </source>
</evidence>
<dbReference type="GO" id="GO:0005886">
    <property type="term" value="C:plasma membrane"/>
    <property type="evidence" value="ECO:0007669"/>
    <property type="project" value="UniProtKB-SubCell"/>
</dbReference>
<keyword evidence="2 8" id="KW-0474">Menaquinone biosynthesis</keyword>
<feature type="transmembrane region" description="Helical" evidence="8">
    <location>
        <begin position="116"/>
        <end position="133"/>
    </location>
</feature>
<dbReference type="CDD" id="cd13962">
    <property type="entry name" value="PT_UbiA_UBIAD1"/>
    <property type="match status" value="1"/>
</dbReference>
<keyword evidence="6 8" id="KW-1133">Transmembrane helix</keyword>
<organism evidence="9 10">
    <name type="scientific">Halanaerobacter jeridensis</name>
    <dbReference type="NCBI Taxonomy" id="706427"/>
    <lineage>
        <taxon>Bacteria</taxon>
        <taxon>Bacillati</taxon>
        <taxon>Bacillota</taxon>
        <taxon>Clostridia</taxon>
        <taxon>Halanaerobiales</taxon>
        <taxon>Halobacteroidaceae</taxon>
        <taxon>Halanaerobacter</taxon>
    </lineage>
</organism>
<keyword evidence="7 8" id="KW-0472">Membrane</keyword>
<dbReference type="HAMAP" id="MF_01937">
    <property type="entry name" value="MenA_1"/>
    <property type="match status" value="1"/>
</dbReference>
<dbReference type="PANTHER" id="PTHR13929">
    <property type="entry name" value="1,4-DIHYDROXY-2-NAPHTHOATE OCTAPRENYLTRANSFERASE"/>
    <property type="match status" value="1"/>
</dbReference>
<comment type="pathway">
    <text evidence="8">Quinol/quinone metabolism; menaquinone biosynthesis; menaquinol from 1,4-dihydroxy-2-naphthoate: step 1/2.</text>
</comment>
<keyword evidence="5 8" id="KW-0812">Transmembrane</keyword>
<dbReference type="EC" id="2.5.1.74" evidence="8"/>
<sequence>MDRIKVWITAFRPFSFTATIIPVLLGTVLAVVDLGRVNYYSFLVVLIGVLLLHSGTNLINDYYDYRNGVDSKEYPGGSGFVPGDIILAYQLRVAALICFSLSFLLALYLIYQQGLVIALIFGIGIAGGYFYTAGPINYKYYALGVPGVFILLGPILVGISYYVQTASYNNRVFLVSLPVALLVSAILHSNDLRDMEHDSEVGINTLANILDRKLAGQLYFWLLGLAYFLICYLILRGVLPLWALITLITVPQAAENVAIIIFSQENRRSKVEELERKTANLHFKFGLLLVLSLLSSNLLS</sequence>
<keyword evidence="10" id="KW-1185">Reference proteome</keyword>
<comment type="subcellular location">
    <subcellularLocation>
        <location evidence="8">Cell membrane</location>
        <topology evidence="8">Multi-pass membrane protein</topology>
    </subcellularLocation>
    <subcellularLocation>
        <location evidence="1">Membrane</location>
        <topology evidence="1">Multi-pass membrane protein</topology>
    </subcellularLocation>
</comment>
<dbReference type="Pfam" id="PF01040">
    <property type="entry name" value="UbiA"/>
    <property type="match status" value="1"/>
</dbReference>
<comment type="similarity">
    <text evidence="8">Belongs to the MenA family. Type 1 subfamily.</text>
</comment>
<dbReference type="EMBL" id="JAFBDQ010000004">
    <property type="protein sequence ID" value="MBM7556151.1"/>
    <property type="molecule type" value="Genomic_DNA"/>
</dbReference>
<dbReference type="RefSeq" id="WP_204700865.1">
    <property type="nucleotide sequence ID" value="NZ_JAFBDQ010000004.1"/>
</dbReference>
<protein>
    <recommendedName>
        <fullName evidence="8">1,4-dihydroxy-2-naphthoate octaprenyltransferase</fullName>
        <shortName evidence="8">DHNA-octaprenyltransferase</shortName>
        <ecNumber evidence="8">2.5.1.74</ecNumber>
    </recommendedName>
</protein>
<accession>A0A938XTR3</accession>
<comment type="caution">
    <text evidence="9">The sequence shown here is derived from an EMBL/GenBank/DDBJ whole genome shotgun (WGS) entry which is preliminary data.</text>
</comment>
<dbReference type="GO" id="GO:0046428">
    <property type="term" value="F:1,4-dihydroxy-2-naphthoate polyprenyltransferase activity"/>
    <property type="evidence" value="ECO:0007669"/>
    <property type="project" value="UniProtKB-UniRule"/>
</dbReference>
<evidence type="ECO:0000256" key="4">
    <source>
        <dbReference type="ARBA" id="ARBA00022679"/>
    </source>
</evidence>
<proteinExistence type="inferred from homology"/>
<dbReference type="Proteomes" id="UP000774000">
    <property type="component" value="Unassembled WGS sequence"/>
</dbReference>
<evidence type="ECO:0000256" key="2">
    <source>
        <dbReference type="ARBA" id="ARBA00022428"/>
    </source>
</evidence>
<feature type="transmembrane region" description="Helical" evidence="8">
    <location>
        <begin position="168"/>
        <end position="187"/>
    </location>
</feature>
<feature type="transmembrane region" description="Helical" evidence="8">
    <location>
        <begin position="40"/>
        <end position="59"/>
    </location>
</feature>
<feature type="transmembrane region" description="Helical" evidence="8">
    <location>
        <begin position="140"/>
        <end position="162"/>
    </location>
</feature>
<name>A0A938XTR3_9FIRM</name>
<keyword evidence="4 8" id="KW-0808">Transferase</keyword>
<evidence type="ECO:0000256" key="1">
    <source>
        <dbReference type="ARBA" id="ARBA00004141"/>
    </source>
</evidence>
<feature type="transmembrane region" description="Helical" evidence="8">
    <location>
        <begin position="218"/>
        <end position="235"/>
    </location>
</feature>
<gene>
    <name evidence="8" type="primary">menA</name>
    <name evidence="9" type="ORF">JOC47_000987</name>
</gene>
<evidence type="ECO:0000256" key="7">
    <source>
        <dbReference type="ARBA" id="ARBA00023136"/>
    </source>
</evidence>
<comment type="catalytic activity">
    <reaction evidence="8">
        <text>an all-trans-polyprenyl diphosphate + 1,4-dihydroxy-2-naphthoate + H(+) = a 2-demethylmenaquinol + CO2 + diphosphate</text>
        <dbReference type="Rhea" id="RHEA:26478"/>
        <dbReference type="Rhea" id="RHEA-COMP:9563"/>
        <dbReference type="Rhea" id="RHEA-COMP:9564"/>
        <dbReference type="ChEBI" id="CHEBI:11173"/>
        <dbReference type="ChEBI" id="CHEBI:15378"/>
        <dbReference type="ChEBI" id="CHEBI:16526"/>
        <dbReference type="ChEBI" id="CHEBI:33019"/>
        <dbReference type="ChEBI" id="CHEBI:55437"/>
        <dbReference type="ChEBI" id="CHEBI:58914"/>
        <dbReference type="EC" id="2.5.1.74"/>
    </reaction>
</comment>
<keyword evidence="3 8" id="KW-1003">Cell membrane</keyword>
<dbReference type="InterPro" id="IPR000537">
    <property type="entry name" value="UbiA_prenyltransferase"/>
</dbReference>
<dbReference type="GO" id="GO:0009234">
    <property type="term" value="P:menaquinone biosynthetic process"/>
    <property type="evidence" value="ECO:0007669"/>
    <property type="project" value="UniProtKB-UniRule"/>
</dbReference>
<evidence type="ECO:0000313" key="10">
    <source>
        <dbReference type="Proteomes" id="UP000774000"/>
    </source>
</evidence>
<dbReference type="InterPro" id="IPR004657">
    <property type="entry name" value="MenA"/>
</dbReference>
<dbReference type="GO" id="GO:0042371">
    <property type="term" value="P:vitamin K biosynthetic process"/>
    <property type="evidence" value="ECO:0007669"/>
    <property type="project" value="TreeGrafter"/>
</dbReference>
<evidence type="ECO:0000256" key="3">
    <source>
        <dbReference type="ARBA" id="ARBA00022475"/>
    </source>
</evidence>